<dbReference type="EMBL" id="CAJNOM010000185">
    <property type="protein sequence ID" value="CAF1195125.1"/>
    <property type="molecule type" value="Genomic_DNA"/>
</dbReference>
<gene>
    <name evidence="4" type="ORF">BJG266_LOCUS26482</name>
    <name evidence="5" type="ORF">QVE165_LOCUS25477</name>
</gene>
<proteinExistence type="predicted"/>
<feature type="compositionally biased region" description="Polar residues" evidence="2">
    <location>
        <begin position="155"/>
        <end position="168"/>
    </location>
</feature>
<keyword evidence="1" id="KW-0175">Coiled coil</keyword>
<comment type="caution">
    <text evidence="4">The sequence shown here is derived from an EMBL/GenBank/DDBJ whole genome shotgun (WGS) entry which is preliminary data.</text>
</comment>
<feature type="region of interest" description="Disordered" evidence="2">
    <location>
        <begin position="120"/>
        <end position="168"/>
    </location>
</feature>
<dbReference type="Proteomes" id="UP000663832">
    <property type="component" value="Unassembled WGS sequence"/>
</dbReference>
<feature type="domain" description="Helix-turn-helix" evidence="3">
    <location>
        <begin position="931"/>
        <end position="991"/>
    </location>
</feature>
<evidence type="ECO:0000313" key="7">
    <source>
        <dbReference type="Proteomes" id="UP000663877"/>
    </source>
</evidence>
<dbReference type="PANTHER" id="PTHR21301">
    <property type="entry name" value="REVERSE TRANSCRIPTASE"/>
    <property type="match status" value="1"/>
</dbReference>
<evidence type="ECO:0000313" key="4">
    <source>
        <dbReference type="EMBL" id="CAF1193633.1"/>
    </source>
</evidence>
<evidence type="ECO:0000259" key="3">
    <source>
        <dbReference type="Pfam" id="PF26215"/>
    </source>
</evidence>
<protein>
    <recommendedName>
        <fullName evidence="3">Helix-turn-helix domain-containing protein</fullName>
    </recommendedName>
</protein>
<name>A0A814VYB7_9BILA</name>
<dbReference type="EMBL" id="CAJNOI010000222">
    <property type="protein sequence ID" value="CAF1193633.1"/>
    <property type="molecule type" value="Genomic_DNA"/>
</dbReference>
<feature type="coiled-coil region" evidence="1">
    <location>
        <begin position="444"/>
        <end position="471"/>
    </location>
</feature>
<keyword evidence="6" id="KW-1185">Reference proteome</keyword>
<evidence type="ECO:0000313" key="6">
    <source>
        <dbReference type="Proteomes" id="UP000663832"/>
    </source>
</evidence>
<feature type="region of interest" description="Disordered" evidence="2">
    <location>
        <begin position="1"/>
        <end position="71"/>
    </location>
</feature>
<accession>A0A814VYB7</accession>
<dbReference type="Pfam" id="PF26215">
    <property type="entry name" value="HTH_animal"/>
    <property type="match status" value="1"/>
</dbReference>
<feature type="compositionally biased region" description="Polar residues" evidence="2">
    <location>
        <begin position="1"/>
        <end position="14"/>
    </location>
</feature>
<feature type="compositionally biased region" description="Acidic residues" evidence="2">
    <location>
        <begin position="59"/>
        <end position="71"/>
    </location>
</feature>
<evidence type="ECO:0000313" key="5">
    <source>
        <dbReference type="EMBL" id="CAF1195125.1"/>
    </source>
</evidence>
<dbReference type="InterPro" id="IPR058912">
    <property type="entry name" value="HTH_animal"/>
</dbReference>
<feature type="compositionally biased region" description="Basic and acidic residues" evidence="2">
    <location>
        <begin position="47"/>
        <end position="58"/>
    </location>
</feature>
<dbReference type="AlphaFoldDB" id="A0A814VYB7"/>
<reference evidence="4" key="1">
    <citation type="submission" date="2021-02" db="EMBL/GenBank/DDBJ databases">
        <authorList>
            <person name="Nowell W R."/>
        </authorList>
    </citation>
    <scope>NUCLEOTIDE SEQUENCE</scope>
</reference>
<dbReference type="OrthoDB" id="10005304at2759"/>
<evidence type="ECO:0000256" key="1">
    <source>
        <dbReference type="SAM" id="Coils"/>
    </source>
</evidence>
<sequence>MSDKAQQNNKPFQTTDDRLQEDDGETTSEDEDDADMLFDDDDDEDMAPEHLDEEGIPREEEEDDDNDDDDDEEEMMLQEYDIENIEVYVPLNRVTLANSANENNNDDVIIVRKRKSRVLLPTPSPPATQLDKSVSQLSISQINPKKKKTTTTTTDNQSNNENVEASDNSTEKYKSCFLKISDRTFKQMLSNAIQDGNKLVQCLNTPEKIYTIRQITELTDQLHFKQLQQALWQEYHRISLKYDFSELKVTKQYAAKHNTCRIHKPSKSAIEKRQETIKRQGERIATELNPHFLQLPVSITEWQPSIDFQVLSNAINECVEKIQQKLKQEFQYKHELLELTCADHHLIKKFYDLKPNEEQVELAKKIWQSTADELRAKEQQEILRQHIYLKRLPSKTDKIVNQLVDDNQITLSNPFLDPDQRASFASRCSKIIIQCKFNLMTQQLDELESVARRHSLTLIDLQNRLSQLNKEDPQLYTNVLIAAIEQRRKAMITRFFHTHLTLEQILILINGLKYIIPCQSLFSRQTIDELAKTDYNKISTKIKTCLGNNRMSISDERANKAFPELEKIIYDVYSKPLSRRLRRRAQREHRRVTSLQRLLRQRPDIMICRVDKSPGFYIGNATIITGKVHEYMNNTAAYEEIIDGHCPLADNLRAVQNLLNYLVTQKAITKAQSDKLLPSLDKLELAHLHALTKVHKPDIPIRPILAGINCPTALLSKFLNNLLAPIYLKVTAELTFTNSVQLVQSLEKYVSKGFFKSTTCFITADVKNLYTVIPREGGRQALIRFLEKYSNQGKIGTLSIDHIWKMARLILDNNTFAYNGKYYKQIRGGAMGSAFTQVYANIYMLEWEQDLIIHQNQHNEIYGRYIDDIFMTTNQTIDEINIELGKAQVKDINIEIEPTIATSVNYLDLTITNENGQLRTTIYHKPTAEPYYLPYTSDHPHRYHRNVPYSALLRSARLCSNVHDFNRERQRIDISLLLSDYLPKLISNQFQRFFQVNKAETLLKYLNERDYQRLHHKLLHHTTRKQAEKRNISIEDLVKKPPVLQPKIYDNKLWYPHYTFESGHRLQFSSQFQSWWKKYYQYPESPVKNINMRLCADKNRTLENLLIHKKPPPAILKKMEPTNS</sequence>
<evidence type="ECO:0000256" key="2">
    <source>
        <dbReference type="SAM" id="MobiDB-lite"/>
    </source>
</evidence>
<feature type="compositionally biased region" description="Polar residues" evidence="2">
    <location>
        <begin position="130"/>
        <end position="143"/>
    </location>
</feature>
<dbReference type="PANTHER" id="PTHR21301:SF10">
    <property type="entry name" value="REVERSE TRANSCRIPTASE DOMAIN-CONTAINING PROTEIN"/>
    <property type="match status" value="1"/>
</dbReference>
<dbReference type="Proteomes" id="UP000663877">
    <property type="component" value="Unassembled WGS sequence"/>
</dbReference>
<feature type="compositionally biased region" description="Acidic residues" evidence="2">
    <location>
        <begin position="19"/>
        <end position="46"/>
    </location>
</feature>
<organism evidence="4 7">
    <name type="scientific">Adineta steineri</name>
    <dbReference type="NCBI Taxonomy" id="433720"/>
    <lineage>
        <taxon>Eukaryota</taxon>
        <taxon>Metazoa</taxon>
        <taxon>Spiralia</taxon>
        <taxon>Gnathifera</taxon>
        <taxon>Rotifera</taxon>
        <taxon>Eurotatoria</taxon>
        <taxon>Bdelloidea</taxon>
        <taxon>Adinetida</taxon>
        <taxon>Adinetidae</taxon>
        <taxon>Adineta</taxon>
    </lineage>
</organism>